<dbReference type="EMBL" id="RAYV01000008">
    <property type="protein sequence ID" value="RKI87544.1"/>
    <property type="molecule type" value="Genomic_DNA"/>
</dbReference>
<evidence type="ECO:0000313" key="4">
    <source>
        <dbReference type="Proteomes" id="UP000265970"/>
    </source>
</evidence>
<name>A0A248X4V8_9BIFI</name>
<dbReference type="Proteomes" id="UP000265970">
    <property type="component" value="Unassembled WGS sequence"/>
</dbReference>
<gene>
    <name evidence="2" type="ORF">D7V89_06665</name>
    <name evidence="1" type="ORF">DWV92_04285</name>
    <name evidence="3" type="ORF">E5991_00485</name>
</gene>
<evidence type="ECO:0000313" key="3">
    <source>
        <dbReference type="EMBL" id="THG27963.1"/>
    </source>
</evidence>
<dbReference type="RefSeq" id="WP_033502177.1">
    <property type="nucleotide sequence ID" value="NZ_CP022544.1"/>
</dbReference>
<evidence type="ECO:0000313" key="5">
    <source>
        <dbReference type="Proteomes" id="UP000273889"/>
    </source>
</evidence>
<proteinExistence type="predicted"/>
<dbReference type="Proteomes" id="UP000273889">
    <property type="component" value="Unassembled WGS sequence"/>
</dbReference>
<protein>
    <submittedName>
        <fullName evidence="1">DUF466 domain-containing protein</fullName>
    </submittedName>
    <submittedName>
        <fullName evidence="3">YbdD/YjiX family protein</fullName>
    </submittedName>
</protein>
<evidence type="ECO:0000313" key="6">
    <source>
        <dbReference type="Proteomes" id="UP000306798"/>
    </source>
</evidence>
<sequence length="71" mass="8328">MNAAAQLRAIAARAWRAVVWYAREVSGEARYEHYVERFAREHPGEEPLSERAYLRAREEHERLHPNTSCCC</sequence>
<evidence type="ECO:0000313" key="1">
    <source>
        <dbReference type="EMBL" id="RGW09831.1"/>
    </source>
</evidence>
<dbReference type="EMBL" id="SSTF01000001">
    <property type="protein sequence ID" value="THG27963.1"/>
    <property type="molecule type" value="Genomic_DNA"/>
</dbReference>
<reference evidence="3 6" key="3">
    <citation type="submission" date="2019-04" db="EMBL/GenBank/DDBJ databases">
        <title>Microbes associate with the intestines of laboratory mice.</title>
        <authorList>
            <person name="Navarre W."/>
            <person name="Wong E."/>
            <person name="Huang K.C."/>
            <person name="Tropini C."/>
            <person name="Ng K."/>
            <person name="Yu B."/>
        </authorList>
    </citation>
    <scope>NUCLEOTIDE SEQUENCE [LARGE SCALE GENOMIC DNA]</scope>
    <source>
        <strain evidence="3 6">NM87_A27A</strain>
    </source>
</reference>
<organism evidence="3 6">
    <name type="scientific">Bifidobacterium pseudolongum</name>
    <dbReference type="NCBI Taxonomy" id="1694"/>
    <lineage>
        <taxon>Bacteria</taxon>
        <taxon>Bacillati</taxon>
        <taxon>Actinomycetota</taxon>
        <taxon>Actinomycetes</taxon>
        <taxon>Bifidobacteriales</taxon>
        <taxon>Bifidobacteriaceae</taxon>
        <taxon>Bifidobacterium</taxon>
    </lineage>
</organism>
<dbReference type="EMBL" id="QRZV01000002">
    <property type="protein sequence ID" value="RGW09831.1"/>
    <property type="molecule type" value="Genomic_DNA"/>
</dbReference>
<reference evidence="1 4" key="1">
    <citation type="submission" date="2018-08" db="EMBL/GenBank/DDBJ databases">
        <title>A genome reference for cultivated species of the human gut microbiota.</title>
        <authorList>
            <person name="Zou Y."/>
            <person name="Xue W."/>
            <person name="Luo G."/>
        </authorList>
    </citation>
    <scope>NUCLEOTIDE SEQUENCE [LARGE SCALE GENOMIC DNA]</scope>
    <source>
        <strain evidence="1 4">AF13-3LB</strain>
    </source>
</reference>
<dbReference type="GeneID" id="89493242"/>
<dbReference type="Proteomes" id="UP000306798">
    <property type="component" value="Unassembled WGS sequence"/>
</dbReference>
<dbReference type="InterPro" id="IPR007423">
    <property type="entry name" value="Sel_put"/>
</dbReference>
<accession>A0A248X4V8</accession>
<dbReference type="Pfam" id="PF04328">
    <property type="entry name" value="Sel_put"/>
    <property type="match status" value="1"/>
</dbReference>
<comment type="caution">
    <text evidence="3">The sequence shown here is derived from an EMBL/GenBank/DDBJ whole genome shotgun (WGS) entry which is preliminary data.</text>
</comment>
<evidence type="ECO:0000313" key="2">
    <source>
        <dbReference type="EMBL" id="RKI87544.1"/>
    </source>
</evidence>
<dbReference type="AlphaFoldDB" id="A0A248X4V8"/>
<reference evidence="2 5" key="2">
    <citation type="submission" date="2018-09" db="EMBL/GenBank/DDBJ databases">
        <title>Murine metabolic-syndrome-specific gut microbial biobank.</title>
        <authorList>
            <person name="Liu C."/>
        </authorList>
    </citation>
    <scope>NUCLEOTIDE SEQUENCE [LARGE SCALE GENOMIC DNA]</scope>
    <source>
        <strain evidence="2 5">WYJ21-P61</strain>
    </source>
</reference>